<sequence>MEEREKMEEMKARSNERQKEMQETMGNQVQDTIRIALSQFHKVDDNINNSNSRKRRLAINVADQATIIAF</sequence>
<evidence type="ECO:0000313" key="2">
    <source>
        <dbReference type="EMBL" id="MED6169170.1"/>
    </source>
</evidence>
<accession>A0ABU6V689</accession>
<organism evidence="2 3">
    <name type="scientific">Stylosanthes scabra</name>
    <dbReference type="NCBI Taxonomy" id="79078"/>
    <lineage>
        <taxon>Eukaryota</taxon>
        <taxon>Viridiplantae</taxon>
        <taxon>Streptophyta</taxon>
        <taxon>Embryophyta</taxon>
        <taxon>Tracheophyta</taxon>
        <taxon>Spermatophyta</taxon>
        <taxon>Magnoliopsida</taxon>
        <taxon>eudicotyledons</taxon>
        <taxon>Gunneridae</taxon>
        <taxon>Pentapetalae</taxon>
        <taxon>rosids</taxon>
        <taxon>fabids</taxon>
        <taxon>Fabales</taxon>
        <taxon>Fabaceae</taxon>
        <taxon>Papilionoideae</taxon>
        <taxon>50 kb inversion clade</taxon>
        <taxon>dalbergioids sensu lato</taxon>
        <taxon>Dalbergieae</taxon>
        <taxon>Pterocarpus clade</taxon>
        <taxon>Stylosanthes</taxon>
    </lineage>
</organism>
<protein>
    <submittedName>
        <fullName evidence="2">Uncharacterized protein</fullName>
    </submittedName>
</protein>
<proteinExistence type="predicted"/>
<feature type="compositionally biased region" description="Basic and acidic residues" evidence="1">
    <location>
        <begin position="1"/>
        <end position="22"/>
    </location>
</feature>
<evidence type="ECO:0000256" key="1">
    <source>
        <dbReference type="SAM" id="MobiDB-lite"/>
    </source>
</evidence>
<evidence type="ECO:0000313" key="3">
    <source>
        <dbReference type="Proteomes" id="UP001341840"/>
    </source>
</evidence>
<name>A0ABU6V689_9FABA</name>
<keyword evidence="3" id="KW-1185">Reference proteome</keyword>
<dbReference type="Proteomes" id="UP001341840">
    <property type="component" value="Unassembled WGS sequence"/>
</dbReference>
<feature type="region of interest" description="Disordered" evidence="1">
    <location>
        <begin position="1"/>
        <end position="26"/>
    </location>
</feature>
<reference evidence="2 3" key="1">
    <citation type="journal article" date="2023" name="Plants (Basel)">
        <title>Bridging the Gap: Combining Genomics and Transcriptomics Approaches to Understand Stylosanthes scabra, an Orphan Legume from the Brazilian Caatinga.</title>
        <authorList>
            <person name="Ferreira-Neto J.R.C."/>
            <person name="da Silva M.D."/>
            <person name="Binneck E."/>
            <person name="de Melo N.F."/>
            <person name="da Silva R.H."/>
            <person name="de Melo A.L.T.M."/>
            <person name="Pandolfi V."/>
            <person name="Bustamante F.O."/>
            <person name="Brasileiro-Vidal A.C."/>
            <person name="Benko-Iseppon A.M."/>
        </authorList>
    </citation>
    <scope>NUCLEOTIDE SEQUENCE [LARGE SCALE GENOMIC DNA]</scope>
    <source>
        <tissue evidence="2">Leaves</tissue>
    </source>
</reference>
<gene>
    <name evidence="2" type="ORF">PIB30_019104</name>
</gene>
<comment type="caution">
    <text evidence="2">The sequence shown here is derived from an EMBL/GenBank/DDBJ whole genome shotgun (WGS) entry which is preliminary data.</text>
</comment>
<dbReference type="EMBL" id="JASCZI010151093">
    <property type="protein sequence ID" value="MED6169170.1"/>
    <property type="molecule type" value="Genomic_DNA"/>
</dbReference>